<dbReference type="GO" id="GO:0003677">
    <property type="term" value="F:DNA binding"/>
    <property type="evidence" value="ECO:0007669"/>
    <property type="project" value="UniProtKB-KW"/>
</dbReference>
<accession>A0A8S5S826</accession>
<dbReference type="InterPro" id="IPR001387">
    <property type="entry name" value="Cro/C1-type_HTH"/>
</dbReference>
<dbReference type="InterPro" id="IPR010982">
    <property type="entry name" value="Lambda_DNA-bd_dom_sf"/>
</dbReference>
<dbReference type="SUPFAM" id="SSF47413">
    <property type="entry name" value="lambda repressor-like DNA-binding domains"/>
    <property type="match status" value="1"/>
</dbReference>
<dbReference type="Pfam" id="PF01381">
    <property type="entry name" value="HTH_3"/>
    <property type="match status" value="1"/>
</dbReference>
<name>A0A8S5S826_9CAUD</name>
<sequence length="124" mass="14275">MGDRIKELRKALKMTQQEFADRLNIQRGSIASYETGRISPSNSTISLICKELNVSENWLRNGEGEMFIPMTLDEEIASFIGDMQADVEPTFKKRFISALAKLSPEEWKTIENLMKTMIDDREKQ</sequence>
<dbReference type="EMBL" id="BK032550">
    <property type="protein sequence ID" value="DAF47070.1"/>
    <property type="molecule type" value="Genomic_DNA"/>
</dbReference>
<dbReference type="PROSITE" id="PS50943">
    <property type="entry name" value="HTH_CROC1"/>
    <property type="match status" value="1"/>
</dbReference>
<dbReference type="Gene3D" id="1.10.260.40">
    <property type="entry name" value="lambda repressor-like DNA-binding domains"/>
    <property type="match status" value="1"/>
</dbReference>
<dbReference type="PANTHER" id="PTHR46558">
    <property type="entry name" value="TRACRIPTIONAL REGULATORY PROTEIN-RELATED-RELATED"/>
    <property type="match status" value="1"/>
</dbReference>
<evidence type="ECO:0000313" key="3">
    <source>
        <dbReference type="EMBL" id="DAF47070.1"/>
    </source>
</evidence>
<dbReference type="CDD" id="cd00093">
    <property type="entry name" value="HTH_XRE"/>
    <property type="match status" value="1"/>
</dbReference>
<organism evidence="3">
    <name type="scientific">Siphoviridae sp. ctLnP14</name>
    <dbReference type="NCBI Taxonomy" id="2827851"/>
    <lineage>
        <taxon>Viruses</taxon>
        <taxon>Duplodnaviria</taxon>
        <taxon>Heunggongvirae</taxon>
        <taxon>Uroviricota</taxon>
        <taxon>Caudoviricetes</taxon>
    </lineage>
</organism>
<dbReference type="SMART" id="SM00530">
    <property type="entry name" value="HTH_XRE"/>
    <property type="match status" value="1"/>
</dbReference>
<protein>
    <submittedName>
        <fullName evidence="3">Repressor protein CI</fullName>
    </submittedName>
</protein>
<proteinExistence type="predicted"/>
<keyword evidence="1" id="KW-0238">DNA-binding</keyword>
<reference evidence="3" key="1">
    <citation type="journal article" date="2021" name="Proc. Natl. Acad. Sci. U.S.A.">
        <title>A Catalog of Tens of Thousands of Viruses from Human Metagenomes Reveals Hidden Associations with Chronic Diseases.</title>
        <authorList>
            <person name="Tisza M.J."/>
            <person name="Buck C.B."/>
        </authorList>
    </citation>
    <scope>NUCLEOTIDE SEQUENCE</scope>
    <source>
        <strain evidence="3">CtLnP14</strain>
    </source>
</reference>
<dbReference type="PANTHER" id="PTHR46558:SF11">
    <property type="entry name" value="HTH-TYPE TRANSCRIPTIONAL REGULATOR XRE"/>
    <property type="match status" value="1"/>
</dbReference>
<evidence type="ECO:0000256" key="1">
    <source>
        <dbReference type="ARBA" id="ARBA00023125"/>
    </source>
</evidence>
<feature type="domain" description="HTH cro/C1-type" evidence="2">
    <location>
        <begin position="5"/>
        <end position="59"/>
    </location>
</feature>
<evidence type="ECO:0000259" key="2">
    <source>
        <dbReference type="PROSITE" id="PS50943"/>
    </source>
</evidence>